<evidence type="ECO:0000313" key="7">
    <source>
        <dbReference type="EMBL" id="PXF44014.1"/>
    </source>
</evidence>
<organism evidence="7 8">
    <name type="scientific">Gracilariopsis chorda</name>
    <dbReference type="NCBI Taxonomy" id="448386"/>
    <lineage>
        <taxon>Eukaryota</taxon>
        <taxon>Rhodophyta</taxon>
        <taxon>Florideophyceae</taxon>
        <taxon>Rhodymeniophycidae</taxon>
        <taxon>Gracilariales</taxon>
        <taxon>Gracilariaceae</taxon>
        <taxon>Gracilariopsis</taxon>
    </lineage>
</organism>
<comment type="subcellular location">
    <subcellularLocation>
        <location evidence="1 5">Membrane</location>
        <topology evidence="1 5">Multi-pass membrane protein</topology>
    </subcellularLocation>
</comment>
<protein>
    <recommendedName>
        <fullName evidence="5">PRA1 family protein</fullName>
    </recommendedName>
</protein>
<name>A0A2V3IPM0_9FLOR</name>
<evidence type="ECO:0000256" key="2">
    <source>
        <dbReference type="ARBA" id="ARBA00022692"/>
    </source>
</evidence>
<dbReference type="InterPro" id="IPR004895">
    <property type="entry name" value="Prenylated_rab_accept_PRA1"/>
</dbReference>
<keyword evidence="3 5" id="KW-1133">Transmembrane helix</keyword>
<evidence type="ECO:0000256" key="6">
    <source>
        <dbReference type="SAM" id="MobiDB-lite"/>
    </source>
</evidence>
<keyword evidence="8" id="KW-1185">Reference proteome</keyword>
<keyword evidence="2 5" id="KW-0812">Transmembrane</keyword>
<feature type="transmembrane region" description="Helical" evidence="5">
    <location>
        <begin position="94"/>
        <end position="127"/>
    </location>
</feature>
<comment type="similarity">
    <text evidence="5">Belongs to the PRA1 family.</text>
</comment>
<dbReference type="Proteomes" id="UP000247409">
    <property type="component" value="Unassembled WGS sequence"/>
</dbReference>
<gene>
    <name evidence="7" type="ORF">BWQ96_06247</name>
</gene>
<dbReference type="GO" id="GO:0016020">
    <property type="term" value="C:membrane"/>
    <property type="evidence" value="ECO:0007669"/>
    <property type="project" value="UniProtKB-SubCell"/>
</dbReference>
<keyword evidence="4 5" id="KW-0472">Membrane</keyword>
<reference evidence="7 8" key="1">
    <citation type="journal article" date="2018" name="Mol. Biol. Evol.">
        <title>Analysis of the draft genome of the red seaweed Gracilariopsis chorda provides insights into genome size evolution in Rhodophyta.</title>
        <authorList>
            <person name="Lee J."/>
            <person name="Yang E.C."/>
            <person name="Graf L."/>
            <person name="Yang J.H."/>
            <person name="Qiu H."/>
            <person name="Zel Zion U."/>
            <person name="Chan C.X."/>
            <person name="Stephens T.G."/>
            <person name="Weber A.P.M."/>
            <person name="Boo G.H."/>
            <person name="Boo S.M."/>
            <person name="Kim K.M."/>
            <person name="Shin Y."/>
            <person name="Jung M."/>
            <person name="Lee S.J."/>
            <person name="Yim H.S."/>
            <person name="Lee J.H."/>
            <person name="Bhattacharya D."/>
            <person name="Yoon H.S."/>
        </authorList>
    </citation>
    <scope>NUCLEOTIDE SEQUENCE [LARGE SCALE GENOMIC DNA]</scope>
    <source>
        <strain evidence="7 8">SKKU-2015</strain>
        <tissue evidence="7">Whole body</tissue>
    </source>
</reference>
<dbReference type="GO" id="GO:0005794">
    <property type="term" value="C:Golgi apparatus"/>
    <property type="evidence" value="ECO:0007669"/>
    <property type="project" value="TreeGrafter"/>
</dbReference>
<evidence type="ECO:0000256" key="3">
    <source>
        <dbReference type="ARBA" id="ARBA00022989"/>
    </source>
</evidence>
<evidence type="ECO:0000313" key="8">
    <source>
        <dbReference type="Proteomes" id="UP000247409"/>
    </source>
</evidence>
<evidence type="ECO:0000256" key="4">
    <source>
        <dbReference type="ARBA" id="ARBA00023136"/>
    </source>
</evidence>
<dbReference type="Pfam" id="PF03208">
    <property type="entry name" value="PRA1"/>
    <property type="match status" value="1"/>
</dbReference>
<feature type="region of interest" description="Disordered" evidence="6">
    <location>
        <begin position="1"/>
        <end position="27"/>
    </location>
</feature>
<evidence type="ECO:0000256" key="5">
    <source>
        <dbReference type="RuleBase" id="RU363107"/>
    </source>
</evidence>
<feature type="transmembrane region" description="Helical" evidence="5">
    <location>
        <begin position="147"/>
        <end position="177"/>
    </location>
</feature>
<dbReference type="OrthoDB" id="63113at2759"/>
<feature type="compositionally biased region" description="Polar residues" evidence="6">
    <location>
        <begin position="1"/>
        <end position="10"/>
    </location>
</feature>
<comment type="caution">
    <text evidence="7">The sequence shown here is derived from an EMBL/GenBank/DDBJ whole genome shotgun (WGS) entry which is preliminary data.</text>
</comment>
<dbReference type="AlphaFoldDB" id="A0A2V3IPM0"/>
<accession>A0A2V3IPM0</accession>
<dbReference type="PANTHER" id="PTHR19317:SF0">
    <property type="entry name" value="PRENYLATED RAB ACCEPTOR PROTEIN 1"/>
    <property type="match status" value="1"/>
</dbReference>
<dbReference type="EMBL" id="NBIV01000104">
    <property type="protein sequence ID" value="PXF44014.1"/>
    <property type="molecule type" value="Genomic_DNA"/>
</dbReference>
<dbReference type="PANTHER" id="PTHR19317">
    <property type="entry name" value="PRENYLATED RAB ACCEPTOR 1-RELATED"/>
    <property type="match status" value="1"/>
</dbReference>
<feature type="compositionally biased region" description="Low complexity" evidence="6">
    <location>
        <begin position="18"/>
        <end position="27"/>
    </location>
</feature>
<sequence>MATFTELKTTSEVPPAPAENAATTSASAPSAIGTLSRVAGLMPSLDSLKDRLGDVWSRSRPWSEFMNTSQMCKPEFNELFDRVRENGEYYAFNYLVILLVISALTILTSPLAFLGGIFIALAYFYLYFLNPEPLVYGGITVDNNIKAAVITVFSLVMLWLTGAGATFTVLVAVVGIISLTHAAVRRPPGEADFETAYTPATV</sequence>
<proteinExistence type="inferred from homology"/>
<evidence type="ECO:0000256" key="1">
    <source>
        <dbReference type="ARBA" id="ARBA00004141"/>
    </source>
</evidence>